<keyword evidence="5 11" id="KW-0479">Metal-binding</keyword>
<evidence type="ECO:0000256" key="9">
    <source>
        <dbReference type="ARBA" id="ARBA00023229"/>
    </source>
</evidence>
<dbReference type="Pfam" id="PF13292">
    <property type="entry name" value="DXP_synthase_N"/>
    <property type="match status" value="1"/>
</dbReference>
<dbReference type="InterPro" id="IPR005477">
    <property type="entry name" value="Dxylulose-5-P_synthase"/>
</dbReference>
<dbReference type="EMBL" id="VTOW01000002">
    <property type="protein sequence ID" value="NKE71423.1"/>
    <property type="molecule type" value="Genomic_DNA"/>
</dbReference>
<feature type="binding site" evidence="11">
    <location>
        <position position="145"/>
    </location>
    <ligand>
        <name>Mg(2+)</name>
        <dbReference type="ChEBI" id="CHEBI:18420"/>
    </ligand>
</feature>
<dbReference type="FunFam" id="3.40.50.970:FF:000005">
    <property type="entry name" value="1-deoxy-D-xylulose-5-phosphate synthase"/>
    <property type="match status" value="1"/>
</dbReference>
<feature type="binding site" evidence="11">
    <location>
        <begin position="114"/>
        <end position="116"/>
    </location>
    <ligand>
        <name>thiamine diphosphate</name>
        <dbReference type="ChEBI" id="CHEBI:58937"/>
    </ligand>
</feature>
<evidence type="ECO:0000256" key="1">
    <source>
        <dbReference type="ARBA" id="ARBA00004980"/>
    </source>
</evidence>
<keyword evidence="6 11" id="KW-0460">Magnesium</keyword>
<dbReference type="AlphaFoldDB" id="A0A7X6IBA1"/>
<dbReference type="PANTHER" id="PTHR43322">
    <property type="entry name" value="1-D-DEOXYXYLULOSE 5-PHOSPHATE SYNTHASE-RELATED"/>
    <property type="match status" value="1"/>
</dbReference>
<dbReference type="SUPFAM" id="SSF52922">
    <property type="entry name" value="TK C-terminal domain-like"/>
    <property type="match status" value="1"/>
</dbReference>
<evidence type="ECO:0000256" key="3">
    <source>
        <dbReference type="ARBA" id="ARBA00011738"/>
    </source>
</evidence>
<evidence type="ECO:0000256" key="2">
    <source>
        <dbReference type="ARBA" id="ARBA00011081"/>
    </source>
</evidence>
<dbReference type="SMART" id="SM00861">
    <property type="entry name" value="Transket_pyr"/>
    <property type="match status" value="1"/>
</dbReference>
<sequence>MGLLDQINSPKDLKAVPREALTQLAQEVREKILAVIADKGGHLGASLGAVELAIALHAVFDPPQDRLVWDTGHQAYPHKLLTGRRDLFHTLRQYQGISGFLSRAESPYDTFGAGHAGTAISAALGMVEARDHQEGKYHVVAIIGDGAMTAGMAYEALNHAGALRRNMIVVLNDNEMSISKNVGAISAYLARIITGPLYTKVRNETAELLKNIPKIGRPMLKAARRAEESVKGLITPGLLFEEMGFRYIGPIDGHRLDHLLTTFENVKQLEGPLLVHLITKKGKGYAPAEGDPAGFHGTAAFDLSTGVAKKKSSAPSYTGIFAKQLIALAKEDRRIVAITAAMPEGTGLSKFAKEFPDRFYDVGIAEQHAVTLAAGMAADGLRPVVAIYSTFLQRAFDQIVHDVALQNLPVVFCLDRAGLVGEDGPTHNGVFDIAYLKGIPNMVLMAPKDENELQQMLATAVKHPGPSAIRYPRGEAVGVPLEEPAMPLQIGKGELLRGDLTTDGLENEAAAREIDVALVALGNMVYPSLAAAALLEREGVSVAVVNARFIKPIDRDLLVSIAHRCRRIVTVEEHVLAGGFGESVLALLEEEKGTGRIPAVDVRRIGLPDQFVEHGAQRILREKLGLDAERIAASVLDFVKLGIVASPQNEDRAIRLGK</sequence>
<dbReference type="CDD" id="cd02007">
    <property type="entry name" value="TPP_DXS"/>
    <property type="match status" value="1"/>
</dbReference>
<dbReference type="Proteomes" id="UP000534783">
    <property type="component" value="Unassembled WGS sequence"/>
</dbReference>
<keyword evidence="8 11" id="KW-0786">Thiamine pyrophosphate</keyword>
<dbReference type="SUPFAM" id="SSF52518">
    <property type="entry name" value="Thiamin diphosphate-binding fold (THDP-binding)"/>
    <property type="match status" value="2"/>
</dbReference>
<dbReference type="InterPro" id="IPR033248">
    <property type="entry name" value="Transketolase_C"/>
</dbReference>
<evidence type="ECO:0000259" key="12">
    <source>
        <dbReference type="SMART" id="SM00861"/>
    </source>
</evidence>
<keyword evidence="9 11" id="KW-0414">Isoprene biosynthesis</keyword>
<dbReference type="GO" id="GO:0016114">
    <property type="term" value="P:terpenoid biosynthetic process"/>
    <property type="evidence" value="ECO:0007669"/>
    <property type="project" value="UniProtKB-UniRule"/>
</dbReference>
<evidence type="ECO:0000256" key="5">
    <source>
        <dbReference type="ARBA" id="ARBA00022723"/>
    </source>
</evidence>
<dbReference type="InterPro" id="IPR029061">
    <property type="entry name" value="THDP-binding"/>
</dbReference>
<evidence type="ECO:0000256" key="7">
    <source>
        <dbReference type="ARBA" id="ARBA00022977"/>
    </source>
</evidence>
<protein>
    <recommendedName>
        <fullName evidence="11">1-deoxy-D-xylulose-5-phosphate synthase</fullName>
        <ecNumber evidence="11">2.2.1.7</ecNumber>
    </recommendedName>
    <alternativeName>
        <fullName evidence="11">1-deoxyxylulose-5-phosphate synthase</fullName>
        <shortName evidence="11">DXP synthase</shortName>
        <shortName evidence="11">DXPS</shortName>
    </alternativeName>
</protein>
<feature type="binding site" evidence="11">
    <location>
        <position position="285"/>
    </location>
    <ligand>
        <name>thiamine diphosphate</name>
        <dbReference type="ChEBI" id="CHEBI:58937"/>
    </ligand>
</feature>
<evidence type="ECO:0000313" key="14">
    <source>
        <dbReference type="Proteomes" id="UP000534783"/>
    </source>
</evidence>
<organism evidence="13 14">
    <name type="scientific">Candidatus Manganitrophus noduliformans</name>
    <dbReference type="NCBI Taxonomy" id="2606439"/>
    <lineage>
        <taxon>Bacteria</taxon>
        <taxon>Pseudomonadati</taxon>
        <taxon>Nitrospirota</taxon>
        <taxon>Nitrospiria</taxon>
        <taxon>Candidatus Troglogloeales</taxon>
        <taxon>Candidatus Manganitrophaceae</taxon>
        <taxon>Candidatus Manganitrophus</taxon>
    </lineage>
</organism>
<reference evidence="13 14" key="1">
    <citation type="journal article" date="2020" name="Nature">
        <title>Bacterial chemolithoautotrophy via manganese oxidation.</title>
        <authorList>
            <person name="Yu H."/>
            <person name="Leadbetter J.R."/>
        </authorList>
    </citation>
    <scope>NUCLEOTIDE SEQUENCE [LARGE SCALE GENOMIC DNA]</scope>
    <source>
        <strain evidence="13 14">Mn-1</strain>
    </source>
</reference>
<dbReference type="GO" id="GO:0000287">
    <property type="term" value="F:magnesium ion binding"/>
    <property type="evidence" value="ECO:0007669"/>
    <property type="project" value="UniProtKB-UniRule"/>
</dbReference>
<comment type="function">
    <text evidence="10 11">Catalyzes the acyloin condensation reaction between C atoms 2 and 3 of pyruvate and glyceraldehyde 3-phosphate to yield 1-deoxy-D-xylulose-5-phosphate (DXP).</text>
</comment>
<gene>
    <name evidence="11 13" type="primary">dxs</name>
    <name evidence="13" type="ORF">MNODULE_11795</name>
</gene>
<evidence type="ECO:0000256" key="4">
    <source>
        <dbReference type="ARBA" id="ARBA00022679"/>
    </source>
</evidence>
<dbReference type="GO" id="GO:0008661">
    <property type="term" value="F:1-deoxy-D-xylulose-5-phosphate synthase activity"/>
    <property type="evidence" value="ECO:0007669"/>
    <property type="project" value="UniProtKB-UniRule"/>
</dbReference>
<feature type="domain" description="Transketolase-like pyrimidine-binding" evidence="12">
    <location>
        <begin position="315"/>
        <end position="479"/>
    </location>
</feature>
<feature type="binding site" evidence="11">
    <location>
        <position position="174"/>
    </location>
    <ligand>
        <name>Mg(2+)</name>
        <dbReference type="ChEBI" id="CHEBI:18420"/>
    </ligand>
</feature>
<feature type="binding site" evidence="11">
    <location>
        <position position="73"/>
    </location>
    <ligand>
        <name>thiamine diphosphate</name>
        <dbReference type="ChEBI" id="CHEBI:58937"/>
    </ligand>
</feature>
<dbReference type="GO" id="GO:0019288">
    <property type="term" value="P:isopentenyl diphosphate biosynthetic process, methylerythritol 4-phosphate pathway"/>
    <property type="evidence" value="ECO:0007669"/>
    <property type="project" value="TreeGrafter"/>
</dbReference>
<keyword evidence="7 11" id="KW-0784">Thiamine biosynthesis</keyword>
<feature type="binding site" evidence="11">
    <location>
        <position position="366"/>
    </location>
    <ligand>
        <name>thiamine diphosphate</name>
        <dbReference type="ChEBI" id="CHEBI:58937"/>
    </ligand>
</feature>
<evidence type="ECO:0000256" key="10">
    <source>
        <dbReference type="ARBA" id="ARBA00055605"/>
    </source>
</evidence>
<dbReference type="Gene3D" id="3.40.50.970">
    <property type="match status" value="2"/>
</dbReference>
<dbReference type="RefSeq" id="WP_168060044.1">
    <property type="nucleotide sequence ID" value="NZ_VTOW01000002.1"/>
</dbReference>
<comment type="cofactor">
    <cofactor evidence="11">
        <name>thiamine diphosphate</name>
        <dbReference type="ChEBI" id="CHEBI:58937"/>
    </cofactor>
    <text evidence="11">Binds 1 thiamine pyrophosphate per subunit.</text>
</comment>
<comment type="cofactor">
    <cofactor evidence="11">
        <name>Mg(2+)</name>
        <dbReference type="ChEBI" id="CHEBI:18420"/>
    </cofactor>
    <text evidence="11">Binds 1 Mg(2+) ion per subunit.</text>
</comment>
<dbReference type="NCBIfam" id="TIGR00204">
    <property type="entry name" value="dxs"/>
    <property type="match status" value="1"/>
</dbReference>
<dbReference type="InterPro" id="IPR005475">
    <property type="entry name" value="Transketolase-like_Pyr-bd"/>
</dbReference>
<dbReference type="CDD" id="cd07033">
    <property type="entry name" value="TPP_PYR_DXS_TK_like"/>
    <property type="match status" value="1"/>
</dbReference>
<dbReference type="GO" id="GO:0030976">
    <property type="term" value="F:thiamine pyrophosphate binding"/>
    <property type="evidence" value="ECO:0007669"/>
    <property type="project" value="UniProtKB-UniRule"/>
</dbReference>
<evidence type="ECO:0000313" key="13">
    <source>
        <dbReference type="EMBL" id="NKE71423.1"/>
    </source>
</evidence>
<dbReference type="EC" id="2.2.1.7" evidence="11"/>
<comment type="pathway">
    <text evidence="1 11">Metabolic intermediate biosynthesis; 1-deoxy-D-xylulose 5-phosphate biosynthesis; 1-deoxy-D-xylulose 5-phosphate from D-glyceraldehyde 3-phosphate and pyruvate: step 1/1.</text>
</comment>
<evidence type="ECO:0000256" key="6">
    <source>
        <dbReference type="ARBA" id="ARBA00022842"/>
    </source>
</evidence>
<comment type="caution">
    <text evidence="13">The sequence shown here is derived from an EMBL/GenBank/DDBJ whole genome shotgun (WGS) entry which is preliminary data.</text>
</comment>
<evidence type="ECO:0000256" key="8">
    <source>
        <dbReference type="ARBA" id="ARBA00023052"/>
    </source>
</evidence>
<keyword evidence="4 11" id="KW-0808">Transferase</keyword>
<dbReference type="Pfam" id="PF02780">
    <property type="entry name" value="Transketolase_C"/>
    <property type="match status" value="1"/>
</dbReference>
<comment type="similarity">
    <text evidence="2 11">Belongs to the transketolase family. DXPS subfamily.</text>
</comment>
<comment type="subunit">
    <text evidence="3 11">Homodimer.</text>
</comment>
<dbReference type="InterPro" id="IPR009014">
    <property type="entry name" value="Transketo_C/PFOR_II"/>
</dbReference>
<dbReference type="UniPathway" id="UPA00064">
    <property type="reaction ID" value="UER00091"/>
</dbReference>
<dbReference type="Gene3D" id="3.40.50.920">
    <property type="match status" value="1"/>
</dbReference>
<feature type="binding site" evidence="11">
    <location>
        <begin position="146"/>
        <end position="147"/>
    </location>
    <ligand>
        <name>thiamine diphosphate</name>
        <dbReference type="ChEBI" id="CHEBI:58937"/>
    </ligand>
</feature>
<evidence type="ECO:0000256" key="11">
    <source>
        <dbReference type="HAMAP-Rule" id="MF_00315"/>
    </source>
</evidence>
<keyword evidence="14" id="KW-1185">Reference proteome</keyword>
<feature type="binding site" evidence="11">
    <location>
        <position position="174"/>
    </location>
    <ligand>
        <name>thiamine diphosphate</name>
        <dbReference type="ChEBI" id="CHEBI:58937"/>
    </ligand>
</feature>
<dbReference type="Pfam" id="PF02779">
    <property type="entry name" value="Transket_pyr"/>
    <property type="match status" value="1"/>
</dbReference>
<dbReference type="HAMAP" id="MF_00315">
    <property type="entry name" value="DXP_synth"/>
    <property type="match status" value="1"/>
</dbReference>
<dbReference type="FunFam" id="3.40.50.920:FF:000002">
    <property type="entry name" value="1-deoxy-D-xylulose-5-phosphate synthase"/>
    <property type="match status" value="1"/>
</dbReference>
<dbReference type="PANTHER" id="PTHR43322:SF5">
    <property type="entry name" value="1-DEOXY-D-XYLULOSE-5-PHOSPHATE SYNTHASE, CHLOROPLASTIC"/>
    <property type="match status" value="1"/>
</dbReference>
<comment type="catalytic activity">
    <reaction evidence="11">
        <text>D-glyceraldehyde 3-phosphate + pyruvate + H(+) = 1-deoxy-D-xylulose 5-phosphate + CO2</text>
        <dbReference type="Rhea" id="RHEA:12605"/>
        <dbReference type="ChEBI" id="CHEBI:15361"/>
        <dbReference type="ChEBI" id="CHEBI:15378"/>
        <dbReference type="ChEBI" id="CHEBI:16526"/>
        <dbReference type="ChEBI" id="CHEBI:57792"/>
        <dbReference type="ChEBI" id="CHEBI:59776"/>
        <dbReference type="EC" id="2.2.1.7"/>
    </reaction>
</comment>
<dbReference type="NCBIfam" id="NF003933">
    <property type="entry name" value="PRK05444.2-2"/>
    <property type="match status" value="1"/>
</dbReference>
<accession>A0A7X6IBA1</accession>
<dbReference type="GO" id="GO:0009228">
    <property type="term" value="P:thiamine biosynthetic process"/>
    <property type="evidence" value="ECO:0007669"/>
    <property type="project" value="UniProtKB-UniRule"/>
</dbReference>
<name>A0A7X6IBA1_9BACT</name>
<proteinExistence type="inferred from homology"/>
<dbReference type="GO" id="GO:0005829">
    <property type="term" value="C:cytosol"/>
    <property type="evidence" value="ECO:0007669"/>
    <property type="project" value="TreeGrafter"/>
</dbReference>